<dbReference type="NCBIfam" id="TIGR02532">
    <property type="entry name" value="IV_pilin_GFxxxE"/>
    <property type="match status" value="1"/>
</dbReference>
<keyword evidence="3 6" id="KW-0812">Transmembrane</keyword>
<dbReference type="AlphaFoldDB" id="A0A650EM40"/>
<accession>A0A650EM40</accession>
<keyword evidence="4 6" id="KW-1133">Transmembrane helix</keyword>
<dbReference type="GO" id="GO:0016020">
    <property type="term" value="C:membrane"/>
    <property type="evidence" value="ECO:0007669"/>
    <property type="project" value="UniProtKB-SubCell"/>
</dbReference>
<evidence type="ECO:0000256" key="4">
    <source>
        <dbReference type="ARBA" id="ARBA00022989"/>
    </source>
</evidence>
<name>A0A650EM40_9BACT</name>
<dbReference type="Pfam" id="PF07963">
    <property type="entry name" value="N_methyl"/>
    <property type="match status" value="1"/>
</dbReference>
<evidence type="ECO:0000256" key="5">
    <source>
        <dbReference type="ARBA" id="ARBA00023136"/>
    </source>
</evidence>
<dbReference type="PANTHER" id="PTHR30093:SF44">
    <property type="entry name" value="TYPE II SECRETION SYSTEM CORE PROTEIN G"/>
    <property type="match status" value="1"/>
</dbReference>
<organism evidence="7">
    <name type="scientific">uncultured Elusimicrobia bacterium</name>
    <dbReference type="NCBI Taxonomy" id="699876"/>
    <lineage>
        <taxon>Bacteria</taxon>
        <taxon>Pseudomonadati</taxon>
        <taxon>Elusimicrobiota</taxon>
        <taxon>Elusimicrobia</taxon>
        <taxon>environmental samples</taxon>
    </lineage>
</organism>
<evidence type="ECO:0000256" key="2">
    <source>
        <dbReference type="ARBA" id="ARBA00022481"/>
    </source>
</evidence>
<dbReference type="SUPFAM" id="SSF54523">
    <property type="entry name" value="Pili subunits"/>
    <property type="match status" value="1"/>
</dbReference>
<dbReference type="EMBL" id="MN577572">
    <property type="protein sequence ID" value="QGT50829.1"/>
    <property type="molecule type" value="Genomic_DNA"/>
</dbReference>
<evidence type="ECO:0000256" key="3">
    <source>
        <dbReference type="ARBA" id="ARBA00022692"/>
    </source>
</evidence>
<comment type="subcellular location">
    <subcellularLocation>
        <location evidence="1">Membrane</location>
        <topology evidence="1">Single-pass membrane protein</topology>
    </subcellularLocation>
</comment>
<evidence type="ECO:0000256" key="1">
    <source>
        <dbReference type="ARBA" id="ARBA00004167"/>
    </source>
</evidence>
<sequence length="204" mass="22203">MKDFLVCAVSPASCRPPEPGSSLFNKRGFTLIELLVVILIIGVLAAVAVPQYQKAVWKSRAAQLFTLARSLGTAQEAFAMANGSYPAQFSDLDLDFNSLSSSGSDPCALSVSSSDARRFGRDFEVVVNNVTGSFMLSSVVFTDGPYKCTGFVFVNDKAKYSAAENKLYCWEGAHRFSPAGDFCEKMFGGTYDSMISTWRVYNLP</sequence>
<dbReference type="PROSITE" id="PS00409">
    <property type="entry name" value="PROKAR_NTER_METHYL"/>
    <property type="match status" value="1"/>
</dbReference>
<evidence type="ECO:0008006" key="8">
    <source>
        <dbReference type="Google" id="ProtNLM"/>
    </source>
</evidence>
<protein>
    <recommendedName>
        <fullName evidence="8">Prepilin-type N-terminal cleavage/methylation domain-containing protein</fullName>
    </recommendedName>
</protein>
<dbReference type="InterPro" id="IPR045584">
    <property type="entry name" value="Pilin-like"/>
</dbReference>
<evidence type="ECO:0000256" key="6">
    <source>
        <dbReference type="SAM" id="Phobius"/>
    </source>
</evidence>
<dbReference type="PANTHER" id="PTHR30093">
    <property type="entry name" value="GENERAL SECRETION PATHWAY PROTEIN G"/>
    <property type="match status" value="1"/>
</dbReference>
<dbReference type="InterPro" id="IPR012902">
    <property type="entry name" value="N_methyl_site"/>
</dbReference>
<keyword evidence="5 6" id="KW-0472">Membrane</keyword>
<gene>
    <name evidence="7" type="ORF">Elusimicrob2101_0920</name>
</gene>
<keyword evidence="2" id="KW-0488">Methylation</keyword>
<proteinExistence type="predicted"/>
<dbReference type="Gene3D" id="3.30.700.10">
    <property type="entry name" value="Glycoprotein, Type 4 Pilin"/>
    <property type="match status" value="1"/>
</dbReference>
<reference evidence="7" key="1">
    <citation type="journal article" date="2020" name="J. ISSAAS">
        <title>Lactobacilli and other gastrointestinal microbiota of Peromyscus leucopus, reservoir host for agents of Lyme disease and other zoonoses in North America.</title>
        <authorList>
            <person name="Milovic A."/>
            <person name="Bassam K."/>
            <person name="Shao H."/>
            <person name="Chatzistamou I."/>
            <person name="Tufts D.M."/>
            <person name="Diuk-Wasser M."/>
            <person name="Barbour A.G."/>
        </authorList>
    </citation>
    <scope>NUCLEOTIDE SEQUENCE</scope>
    <source>
        <strain evidence="7">LL30</strain>
    </source>
</reference>
<feature type="transmembrane region" description="Helical" evidence="6">
    <location>
        <begin position="30"/>
        <end position="50"/>
    </location>
</feature>
<evidence type="ECO:0000313" key="7">
    <source>
        <dbReference type="EMBL" id="QGT50829.1"/>
    </source>
</evidence>